<dbReference type="eggNOG" id="ENOG502QUD7">
    <property type="taxonomic scope" value="Eukaryota"/>
</dbReference>
<organism evidence="4">
    <name type="scientific">Oryza nivara</name>
    <name type="common">Indian wild rice</name>
    <name type="synonym">Oryza sativa f. spontanea</name>
    <dbReference type="NCBI Taxonomy" id="4536"/>
    <lineage>
        <taxon>Eukaryota</taxon>
        <taxon>Viridiplantae</taxon>
        <taxon>Streptophyta</taxon>
        <taxon>Embryophyta</taxon>
        <taxon>Tracheophyta</taxon>
        <taxon>Spermatophyta</taxon>
        <taxon>Magnoliopsida</taxon>
        <taxon>Liliopsida</taxon>
        <taxon>Poales</taxon>
        <taxon>Poaceae</taxon>
        <taxon>BOP clade</taxon>
        <taxon>Oryzoideae</taxon>
        <taxon>Oryzeae</taxon>
        <taxon>Oryzinae</taxon>
        <taxon>Oryza</taxon>
    </lineage>
</organism>
<keyword evidence="2" id="KW-0812">Transmembrane</keyword>
<proteinExistence type="predicted"/>
<dbReference type="AlphaFoldDB" id="A0A0E0JBC7"/>
<feature type="region of interest" description="Disordered" evidence="1">
    <location>
        <begin position="10"/>
        <end position="38"/>
    </location>
</feature>
<sequence length="305" mass="34210">MRRKLFCFPPNLRFPPSSRTFRPPPSSPSPPAPNSAAISPAPPSDEIVQVDVLERHLLAGLSPDDYKGISEDEILYDASFEATEDKFVKYQITWWILLSVLLILAWGVGLLMLLYLPIWIYVCRKDFRSRKLCLTPHAIVYKVTRPATFPCFGVLRNEKHVVLHSVSDIVVEQGYLQSLFGIYSIRFENIGVRRPSSDDIKITGISHPHDFRKAVLVHLLNTSNLNLSRKAYVHDDQQSTSSKPITMSSVPPLGDLILEKLDEVEISVKGLTMGFIGSTIRPTDSNIFSGTSPLTVDLGCHILKR</sequence>
<evidence type="ECO:0000259" key="3">
    <source>
        <dbReference type="Pfam" id="PF24649"/>
    </source>
</evidence>
<dbReference type="PANTHER" id="PTHR35410:SF1">
    <property type="entry name" value="EXPRESSED PROTEIN"/>
    <property type="match status" value="1"/>
</dbReference>
<dbReference type="Gramene" id="ONIVA12G14890.1">
    <property type="protein sequence ID" value="ONIVA12G14890.1"/>
    <property type="gene ID" value="ONIVA12G14890"/>
</dbReference>
<dbReference type="InterPro" id="IPR056059">
    <property type="entry name" value="DUF7642"/>
</dbReference>
<dbReference type="STRING" id="4536.A0A0E0JBC7"/>
<accession>A0A0E0JBC7</accession>
<dbReference type="PANTHER" id="PTHR35410">
    <property type="entry name" value="EXPRESSED PROTEIN"/>
    <property type="match status" value="1"/>
</dbReference>
<name>A0A0E0JBC7_ORYNI</name>
<keyword evidence="2" id="KW-1133">Transmembrane helix</keyword>
<feature type="transmembrane region" description="Helical" evidence="2">
    <location>
        <begin position="94"/>
        <end position="122"/>
    </location>
</feature>
<dbReference type="Proteomes" id="UP000006591">
    <property type="component" value="Chromosome 12"/>
</dbReference>
<reference evidence="4" key="1">
    <citation type="submission" date="2015-04" db="UniProtKB">
        <authorList>
            <consortium name="EnsemblPlants"/>
        </authorList>
    </citation>
    <scope>IDENTIFICATION</scope>
    <source>
        <strain evidence="4">SL10</strain>
    </source>
</reference>
<evidence type="ECO:0000256" key="1">
    <source>
        <dbReference type="SAM" id="MobiDB-lite"/>
    </source>
</evidence>
<evidence type="ECO:0000313" key="4">
    <source>
        <dbReference type="EnsemblPlants" id="ONIVA12G14890.1"/>
    </source>
</evidence>
<dbReference type="Pfam" id="PF24649">
    <property type="entry name" value="DUF7642"/>
    <property type="match status" value="1"/>
</dbReference>
<dbReference type="OMA" id="GCHILKR"/>
<reference evidence="4" key="2">
    <citation type="submission" date="2018-04" db="EMBL/GenBank/DDBJ databases">
        <title>OnivRS2 (Oryza nivara Reference Sequence Version 2).</title>
        <authorList>
            <person name="Zhang J."/>
            <person name="Kudrna D."/>
            <person name="Lee S."/>
            <person name="Talag J."/>
            <person name="Rajasekar S."/>
            <person name="Welchert J."/>
            <person name="Hsing Y.-I."/>
            <person name="Wing R.A."/>
        </authorList>
    </citation>
    <scope>NUCLEOTIDE SEQUENCE [LARGE SCALE GENOMIC DNA]</scope>
    <source>
        <strain evidence="4">SL10</strain>
    </source>
</reference>
<feature type="domain" description="DUF7642" evidence="3">
    <location>
        <begin position="125"/>
        <end position="222"/>
    </location>
</feature>
<keyword evidence="2" id="KW-0472">Membrane</keyword>
<keyword evidence="5" id="KW-1185">Reference proteome</keyword>
<evidence type="ECO:0000256" key="2">
    <source>
        <dbReference type="SAM" id="Phobius"/>
    </source>
</evidence>
<protein>
    <recommendedName>
        <fullName evidence="3">DUF7642 domain-containing protein</fullName>
    </recommendedName>
</protein>
<feature type="compositionally biased region" description="Pro residues" evidence="1">
    <location>
        <begin position="22"/>
        <end position="33"/>
    </location>
</feature>
<dbReference type="EnsemblPlants" id="ONIVA12G14890.1">
    <property type="protein sequence ID" value="ONIVA12G14890.1"/>
    <property type="gene ID" value="ONIVA12G14890"/>
</dbReference>
<evidence type="ECO:0000313" key="5">
    <source>
        <dbReference type="Proteomes" id="UP000006591"/>
    </source>
</evidence>